<keyword evidence="3" id="KW-1185">Reference proteome</keyword>
<organism evidence="2 3">
    <name type="scientific">Caerostris extrusa</name>
    <name type="common">Bark spider</name>
    <name type="synonym">Caerostris bankana</name>
    <dbReference type="NCBI Taxonomy" id="172846"/>
    <lineage>
        <taxon>Eukaryota</taxon>
        <taxon>Metazoa</taxon>
        <taxon>Ecdysozoa</taxon>
        <taxon>Arthropoda</taxon>
        <taxon>Chelicerata</taxon>
        <taxon>Arachnida</taxon>
        <taxon>Araneae</taxon>
        <taxon>Araneomorphae</taxon>
        <taxon>Entelegynae</taxon>
        <taxon>Araneoidea</taxon>
        <taxon>Araneidae</taxon>
        <taxon>Caerostris</taxon>
    </lineage>
</organism>
<dbReference type="AlphaFoldDB" id="A0AAV4S3F3"/>
<accession>A0AAV4S3F3</accession>
<gene>
    <name evidence="2" type="ORF">CEXT_5431</name>
</gene>
<evidence type="ECO:0000313" key="3">
    <source>
        <dbReference type="Proteomes" id="UP001054945"/>
    </source>
</evidence>
<sequence length="110" mass="12235">MVLTYSKPETRSNSICLDRRLAAFGNNCAQRAGMEKDPSILQGNSAMCPEHLQNNPMNNSELASSEFGGEFRHSKSLSRPGFVYHGAHFPGTAPRNLRRIVFLLTSIRIL</sequence>
<dbReference type="Proteomes" id="UP001054945">
    <property type="component" value="Unassembled WGS sequence"/>
</dbReference>
<name>A0AAV4S3F3_CAEEX</name>
<feature type="compositionally biased region" description="Polar residues" evidence="1">
    <location>
        <begin position="52"/>
        <end position="63"/>
    </location>
</feature>
<proteinExistence type="predicted"/>
<dbReference type="EMBL" id="BPLR01008907">
    <property type="protein sequence ID" value="GIY28132.1"/>
    <property type="molecule type" value="Genomic_DNA"/>
</dbReference>
<reference evidence="2 3" key="1">
    <citation type="submission" date="2021-06" db="EMBL/GenBank/DDBJ databases">
        <title>Caerostris extrusa draft genome.</title>
        <authorList>
            <person name="Kono N."/>
            <person name="Arakawa K."/>
        </authorList>
    </citation>
    <scope>NUCLEOTIDE SEQUENCE [LARGE SCALE GENOMIC DNA]</scope>
</reference>
<protein>
    <recommendedName>
        <fullName evidence="4">Ycf15</fullName>
    </recommendedName>
</protein>
<comment type="caution">
    <text evidence="2">The sequence shown here is derived from an EMBL/GenBank/DDBJ whole genome shotgun (WGS) entry which is preliminary data.</text>
</comment>
<evidence type="ECO:0008006" key="4">
    <source>
        <dbReference type="Google" id="ProtNLM"/>
    </source>
</evidence>
<feature type="region of interest" description="Disordered" evidence="1">
    <location>
        <begin position="43"/>
        <end position="65"/>
    </location>
</feature>
<evidence type="ECO:0000313" key="2">
    <source>
        <dbReference type="EMBL" id="GIY28132.1"/>
    </source>
</evidence>
<evidence type="ECO:0000256" key="1">
    <source>
        <dbReference type="SAM" id="MobiDB-lite"/>
    </source>
</evidence>